<evidence type="ECO:0000256" key="5">
    <source>
        <dbReference type="ARBA" id="ARBA00022679"/>
    </source>
</evidence>
<evidence type="ECO:0000313" key="10">
    <source>
        <dbReference type="Proteomes" id="UP000190080"/>
    </source>
</evidence>
<dbReference type="EC" id="2.7.13.3" evidence="3"/>
<keyword evidence="5 9" id="KW-0808">Transferase</keyword>
<dbReference type="AlphaFoldDB" id="A0A1V4IJ38"/>
<keyword evidence="6 9" id="KW-0418">Kinase</keyword>
<evidence type="ECO:0000256" key="7">
    <source>
        <dbReference type="ARBA" id="ARBA00023012"/>
    </source>
</evidence>
<reference evidence="9 10" key="1">
    <citation type="submission" date="2017-03" db="EMBL/GenBank/DDBJ databases">
        <title>Genome sequence of Clostridium oryzae DSM 28571.</title>
        <authorList>
            <person name="Poehlein A."/>
            <person name="Daniel R."/>
        </authorList>
    </citation>
    <scope>NUCLEOTIDE SEQUENCE [LARGE SCALE GENOMIC DNA]</scope>
    <source>
        <strain evidence="9 10">DSM 28571</strain>
    </source>
</reference>
<dbReference type="InterPro" id="IPR050351">
    <property type="entry name" value="BphY/WalK/GraS-like"/>
</dbReference>
<dbReference type="InterPro" id="IPR036890">
    <property type="entry name" value="HATPase_C_sf"/>
</dbReference>
<feature type="domain" description="Histidine kinase" evidence="8">
    <location>
        <begin position="60"/>
        <end position="268"/>
    </location>
</feature>
<dbReference type="GO" id="GO:0004721">
    <property type="term" value="F:phosphoprotein phosphatase activity"/>
    <property type="evidence" value="ECO:0007669"/>
    <property type="project" value="TreeGrafter"/>
</dbReference>
<organism evidence="9 10">
    <name type="scientific">Clostridium oryzae</name>
    <dbReference type="NCBI Taxonomy" id="1450648"/>
    <lineage>
        <taxon>Bacteria</taxon>
        <taxon>Bacillati</taxon>
        <taxon>Bacillota</taxon>
        <taxon>Clostridia</taxon>
        <taxon>Eubacteriales</taxon>
        <taxon>Clostridiaceae</taxon>
        <taxon>Clostridium</taxon>
    </lineage>
</organism>
<dbReference type="InterPro" id="IPR003594">
    <property type="entry name" value="HATPase_dom"/>
</dbReference>
<evidence type="ECO:0000256" key="2">
    <source>
        <dbReference type="ARBA" id="ARBA00004370"/>
    </source>
</evidence>
<dbReference type="Proteomes" id="UP000190080">
    <property type="component" value="Unassembled WGS sequence"/>
</dbReference>
<dbReference type="PANTHER" id="PTHR45453">
    <property type="entry name" value="PHOSPHATE REGULON SENSOR PROTEIN PHOR"/>
    <property type="match status" value="1"/>
</dbReference>
<dbReference type="InterPro" id="IPR005467">
    <property type="entry name" value="His_kinase_dom"/>
</dbReference>
<dbReference type="SUPFAM" id="SSF47384">
    <property type="entry name" value="Homodimeric domain of signal transducing histidine kinase"/>
    <property type="match status" value="1"/>
</dbReference>
<evidence type="ECO:0000256" key="3">
    <source>
        <dbReference type="ARBA" id="ARBA00012438"/>
    </source>
</evidence>
<dbReference type="SMART" id="SM00387">
    <property type="entry name" value="HATPase_c"/>
    <property type="match status" value="1"/>
</dbReference>
<dbReference type="EMBL" id="MZGV01000036">
    <property type="protein sequence ID" value="OPJ60022.1"/>
    <property type="molecule type" value="Genomic_DNA"/>
</dbReference>
<sequence length="268" mass="30462">MTRQISELSSGKTEKILDISLIDRDMEKLAGKFNQYYSKQRYQVACALQHEEHLKESIANISHDLRTPLTVIMGHLQLLQKSDLHEAEKHRVEIAMHKSERMKELIETFYDLAILDTDDIQPQIEKINISNLVINFLSENAPMLESRKIQPDIRLPEESVFILSDRNMLERILQNLLTNAVRYSDGKISIELDAFQNSKACIQISNSVHDAGSIKAERLFERFYIGDKSRHSESTGLGLAVVKSLVEKLDGSISAIVNDGSLCIELLL</sequence>
<accession>A0A1V4IJ38</accession>
<protein>
    <recommendedName>
        <fullName evidence="3">histidine kinase</fullName>
        <ecNumber evidence="3">2.7.13.3</ecNumber>
    </recommendedName>
</protein>
<dbReference type="SMART" id="SM00388">
    <property type="entry name" value="HisKA"/>
    <property type="match status" value="1"/>
</dbReference>
<evidence type="ECO:0000256" key="4">
    <source>
        <dbReference type="ARBA" id="ARBA00022553"/>
    </source>
</evidence>
<proteinExistence type="predicted"/>
<evidence type="ECO:0000313" key="9">
    <source>
        <dbReference type="EMBL" id="OPJ60022.1"/>
    </source>
</evidence>
<dbReference type="Pfam" id="PF02518">
    <property type="entry name" value="HATPase_c"/>
    <property type="match status" value="1"/>
</dbReference>
<comment type="caution">
    <text evidence="9">The sequence shown here is derived from an EMBL/GenBank/DDBJ whole genome shotgun (WGS) entry which is preliminary data.</text>
</comment>
<gene>
    <name evidence="9" type="primary">walK_1</name>
    <name evidence="9" type="ORF">CLORY_29960</name>
</gene>
<dbReference type="Gene3D" id="3.30.565.10">
    <property type="entry name" value="Histidine kinase-like ATPase, C-terminal domain"/>
    <property type="match status" value="1"/>
</dbReference>
<dbReference type="GO" id="GO:0005886">
    <property type="term" value="C:plasma membrane"/>
    <property type="evidence" value="ECO:0007669"/>
    <property type="project" value="TreeGrafter"/>
</dbReference>
<dbReference type="PANTHER" id="PTHR45453:SF1">
    <property type="entry name" value="PHOSPHATE REGULON SENSOR PROTEIN PHOR"/>
    <property type="match status" value="1"/>
</dbReference>
<dbReference type="InterPro" id="IPR008358">
    <property type="entry name" value="Sig_transdc_His_kin/Pase_MprB"/>
</dbReference>
<dbReference type="GO" id="GO:0016036">
    <property type="term" value="P:cellular response to phosphate starvation"/>
    <property type="evidence" value="ECO:0007669"/>
    <property type="project" value="TreeGrafter"/>
</dbReference>
<evidence type="ECO:0000259" key="8">
    <source>
        <dbReference type="PROSITE" id="PS50109"/>
    </source>
</evidence>
<evidence type="ECO:0000256" key="6">
    <source>
        <dbReference type="ARBA" id="ARBA00022777"/>
    </source>
</evidence>
<dbReference type="PROSITE" id="PS50109">
    <property type="entry name" value="HIS_KIN"/>
    <property type="match status" value="1"/>
</dbReference>
<dbReference type="SUPFAM" id="SSF55874">
    <property type="entry name" value="ATPase domain of HSP90 chaperone/DNA topoisomerase II/histidine kinase"/>
    <property type="match status" value="1"/>
</dbReference>
<dbReference type="PRINTS" id="PR01780">
    <property type="entry name" value="LANTIREGPROT"/>
</dbReference>
<dbReference type="InterPro" id="IPR036097">
    <property type="entry name" value="HisK_dim/P_sf"/>
</dbReference>
<dbReference type="STRING" id="1450648.CLORY_29960"/>
<keyword evidence="7" id="KW-0902">Two-component regulatory system</keyword>
<dbReference type="CDD" id="cd00082">
    <property type="entry name" value="HisKA"/>
    <property type="match status" value="1"/>
</dbReference>
<comment type="subcellular location">
    <subcellularLocation>
        <location evidence="2">Membrane</location>
    </subcellularLocation>
</comment>
<keyword evidence="4" id="KW-0597">Phosphoprotein</keyword>
<name>A0A1V4IJ38_9CLOT</name>
<dbReference type="InterPro" id="IPR003661">
    <property type="entry name" value="HisK_dim/P_dom"/>
</dbReference>
<keyword evidence="10" id="KW-1185">Reference proteome</keyword>
<dbReference type="Gene3D" id="1.10.287.130">
    <property type="match status" value="1"/>
</dbReference>
<dbReference type="Pfam" id="PF00512">
    <property type="entry name" value="HisKA"/>
    <property type="match status" value="1"/>
</dbReference>
<dbReference type="GO" id="GO:0000155">
    <property type="term" value="F:phosphorelay sensor kinase activity"/>
    <property type="evidence" value="ECO:0007669"/>
    <property type="project" value="InterPro"/>
</dbReference>
<comment type="catalytic activity">
    <reaction evidence="1">
        <text>ATP + protein L-histidine = ADP + protein N-phospho-L-histidine.</text>
        <dbReference type="EC" id="2.7.13.3"/>
    </reaction>
</comment>
<evidence type="ECO:0000256" key="1">
    <source>
        <dbReference type="ARBA" id="ARBA00000085"/>
    </source>
</evidence>